<evidence type="ECO:0000313" key="1">
    <source>
        <dbReference type="EMBL" id="KAK5936172.1"/>
    </source>
</evidence>
<protein>
    <submittedName>
        <fullName evidence="1">Uncharacterized protein</fullName>
    </submittedName>
</protein>
<organism evidence="1 2">
    <name type="scientific">Champsocephalus gunnari</name>
    <name type="common">Mackerel icefish</name>
    <dbReference type="NCBI Taxonomy" id="52237"/>
    <lineage>
        <taxon>Eukaryota</taxon>
        <taxon>Metazoa</taxon>
        <taxon>Chordata</taxon>
        <taxon>Craniata</taxon>
        <taxon>Vertebrata</taxon>
        <taxon>Euteleostomi</taxon>
        <taxon>Actinopterygii</taxon>
        <taxon>Neopterygii</taxon>
        <taxon>Teleostei</taxon>
        <taxon>Neoteleostei</taxon>
        <taxon>Acanthomorphata</taxon>
        <taxon>Eupercaria</taxon>
        <taxon>Perciformes</taxon>
        <taxon>Notothenioidei</taxon>
        <taxon>Channichthyidae</taxon>
        <taxon>Champsocephalus</taxon>
    </lineage>
</organism>
<dbReference type="EMBL" id="JAURVH010000374">
    <property type="protein sequence ID" value="KAK5936172.1"/>
    <property type="molecule type" value="Genomic_DNA"/>
</dbReference>
<gene>
    <name evidence="1" type="ORF">CgunFtcFv8_027711</name>
</gene>
<accession>A0AAN8I2H1</accession>
<evidence type="ECO:0000313" key="2">
    <source>
        <dbReference type="Proteomes" id="UP001331515"/>
    </source>
</evidence>
<name>A0AAN8I2H1_CHAGU</name>
<keyword evidence="2" id="KW-1185">Reference proteome</keyword>
<reference evidence="1 2" key="1">
    <citation type="journal article" date="2023" name="Mol. Biol. Evol.">
        <title>Genomics of Secondarily Temperate Adaptation in the Only Non-Antarctic Icefish.</title>
        <authorList>
            <person name="Rivera-Colon A.G."/>
            <person name="Rayamajhi N."/>
            <person name="Minhas B.F."/>
            <person name="Madrigal G."/>
            <person name="Bilyk K.T."/>
            <person name="Yoon V."/>
            <person name="Hune M."/>
            <person name="Gregory S."/>
            <person name="Cheng C.H.C."/>
            <person name="Catchen J.M."/>
        </authorList>
    </citation>
    <scope>NUCLEOTIDE SEQUENCE [LARGE SCALE GENOMIC DNA]</scope>
    <source>
        <tissue evidence="1">White muscle</tissue>
    </source>
</reference>
<proteinExistence type="predicted"/>
<comment type="caution">
    <text evidence="1">The sequence shown here is derived from an EMBL/GenBank/DDBJ whole genome shotgun (WGS) entry which is preliminary data.</text>
</comment>
<dbReference type="Proteomes" id="UP001331515">
    <property type="component" value="Unassembled WGS sequence"/>
</dbReference>
<dbReference type="AlphaFoldDB" id="A0AAN8I2H1"/>
<sequence>MHSREECSRTCVRGWHRWSRGHLIVSCRSEGGGGRGSWPGSGGLWLGVGKEMNETLHVLPHLGNHGPQTAVLLLETMDLF</sequence>